<reference evidence="1" key="1">
    <citation type="submission" date="2018-06" db="EMBL/GenBank/DDBJ databases">
        <authorList>
            <person name="Zhirakovskaya E."/>
        </authorList>
    </citation>
    <scope>NUCLEOTIDE SEQUENCE</scope>
</reference>
<sequence>MYSGDPLLFNQYSFIPVNPARWPHVRFEMAMRLEGWLSSKKAADLINAYTINGEKMFTFNALAP</sequence>
<proteinExistence type="predicted"/>
<dbReference type="PANTHER" id="PTHR37945">
    <property type="entry name" value="EXTRACELLULAR TUNGSTATE BINDING PROTEIN"/>
    <property type="match status" value="1"/>
</dbReference>
<evidence type="ECO:0000313" key="1">
    <source>
        <dbReference type="EMBL" id="VAW25085.1"/>
    </source>
</evidence>
<name>A0A3B0U2I0_9ZZZZ</name>
<dbReference type="InterPro" id="IPR052738">
    <property type="entry name" value="ABC-Tungstate_binding"/>
</dbReference>
<protein>
    <submittedName>
        <fullName evidence="1">Uncharacterized protein</fullName>
    </submittedName>
</protein>
<dbReference type="Gene3D" id="3.40.190.10">
    <property type="entry name" value="Periplasmic binding protein-like II"/>
    <property type="match status" value="1"/>
</dbReference>
<organism evidence="1">
    <name type="scientific">hydrothermal vent metagenome</name>
    <dbReference type="NCBI Taxonomy" id="652676"/>
    <lineage>
        <taxon>unclassified sequences</taxon>
        <taxon>metagenomes</taxon>
        <taxon>ecological metagenomes</taxon>
    </lineage>
</organism>
<dbReference type="AlphaFoldDB" id="A0A3B0U2I0"/>
<accession>A0A3B0U2I0</accession>
<gene>
    <name evidence="1" type="ORF">MNBD_ALPHA11-777</name>
</gene>
<dbReference type="PANTHER" id="PTHR37945:SF1">
    <property type="entry name" value="EXTRACELLULAR TUNGSTATE BINDING PROTEIN"/>
    <property type="match status" value="1"/>
</dbReference>
<dbReference type="EMBL" id="UOEQ01000579">
    <property type="protein sequence ID" value="VAW25085.1"/>
    <property type="molecule type" value="Genomic_DNA"/>
</dbReference>